<reference evidence="2" key="1">
    <citation type="journal article" date="2015" name="Nat. Genet.">
        <title>The genome and transcriptome of the zoonotic hookworm Ancylostoma ceylanicum identify infection-specific gene families.</title>
        <authorList>
            <person name="Schwarz E.M."/>
            <person name="Hu Y."/>
            <person name="Antoshechkin I."/>
            <person name="Miller M.M."/>
            <person name="Sternberg P.W."/>
            <person name="Aroian R.V."/>
        </authorList>
    </citation>
    <scope>NUCLEOTIDE SEQUENCE</scope>
    <source>
        <strain evidence="2">HY135</strain>
    </source>
</reference>
<proteinExistence type="predicted"/>
<sequence>MMHKENILGGVHSHATFLHVLMHVASDRLSVKLAVLVSVSHMCLPLPLRNGTTFNISQEDEIGADEEDNSTTPILNFTLSFEISSVSTILNISTEIADSTLPSTLQYPPDDERSIPYLPYNQYAWLRYFGTKVRFISLV</sequence>
<dbReference type="Proteomes" id="UP000024635">
    <property type="component" value="Unassembled WGS sequence"/>
</dbReference>
<dbReference type="EMBL" id="JARK01001476">
    <property type="protein sequence ID" value="EYB97457.1"/>
    <property type="molecule type" value="Genomic_DNA"/>
</dbReference>
<evidence type="ECO:0000313" key="2">
    <source>
        <dbReference type="Proteomes" id="UP000024635"/>
    </source>
</evidence>
<gene>
    <name evidence="1" type="primary">Acey_s0140.g2153</name>
    <name evidence="1" type="ORF">Y032_0140g2153</name>
</gene>
<protein>
    <submittedName>
        <fullName evidence="1">Uncharacterized protein</fullName>
    </submittedName>
</protein>
<keyword evidence="2" id="KW-1185">Reference proteome</keyword>
<name>A0A016T457_9BILA</name>
<accession>A0A016T457</accession>
<evidence type="ECO:0000313" key="1">
    <source>
        <dbReference type="EMBL" id="EYB97457.1"/>
    </source>
</evidence>
<dbReference type="AlphaFoldDB" id="A0A016T457"/>
<comment type="caution">
    <text evidence="1">The sequence shown here is derived from an EMBL/GenBank/DDBJ whole genome shotgun (WGS) entry which is preliminary data.</text>
</comment>
<organism evidence="1 2">
    <name type="scientific">Ancylostoma ceylanicum</name>
    <dbReference type="NCBI Taxonomy" id="53326"/>
    <lineage>
        <taxon>Eukaryota</taxon>
        <taxon>Metazoa</taxon>
        <taxon>Ecdysozoa</taxon>
        <taxon>Nematoda</taxon>
        <taxon>Chromadorea</taxon>
        <taxon>Rhabditida</taxon>
        <taxon>Rhabditina</taxon>
        <taxon>Rhabditomorpha</taxon>
        <taxon>Strongyloidea</taxon>
        <taxon>Ancylostomatidae</taxon>
        <taxon>Ancylostomatinae</taxon>
        <taxon>Ancylostoma</taxon>
    </lineage>
</organism>